<accession>A0A562PJQ6</accession>
<evidence type="ECO:0000313" key="2">
    <source>
        <dbReference type="EMBL" id="TWI44674.1"/>
    </source>
</evidence>
<dbReference type="EMBL" id="VLKY01000047">
    <property type="protein sequence ID" value="TWI44674.1"/>
    <property type="molecule type" value="Genomic_DNA"/>
</dbReference>
<gene>
    <name evidence="2" type="ORF">IQ22_04709</name>
</gene>
<reference evidence="2 3" key="1">
    <citation type="journal article" date="2015" name="Stand. Genomic Sci.">
        <title>Genomic Encyclopedia of Bacterial and Archaeal Type Strains, Phase III: the genomes of soil and plant-associated and newly described type strains.</title>
        <authorList>
            <person name="Whitman W.B."/>
            <person name="Woyke T."/>
            <person name="Klenk H.P."/>
            <person name="Zhou Y."/>
            <person name="Lilburn T.G."/>
            <person name="Beck B.J."/>
            <person name="De Vos P."/>
            <person name="Vandamme P."/>
            <person name="Eisen J.A."/>
            <person name="Garrity G."/>
            <person name="Hugenholtz P."/>
            <person name="Kyrpides N.C."/>
        </authorList>
    </citation>
    <scope>NUCLEOTIDE SEQUENCE [LARGE SCALE GENOMIC DNA]</scope>
    <source>
        <strain evidence="2 3">CGMCC 1.6858</strain>
    </source>
</reference>
<organism evidence="2 3">
    <name type="scientific">Pseudomonas duriflava</name>
    <dbReference type="NCBI Taxonomy" id="459528"/>
    <lineage>
        <taxon>Bacteria</taxon>
        <taxon>Pseudomonadati</taxon>
        <taxon>Pseudomonadota</taxon>
        <taxon>Gammaproteobacteria</taxon>
        <taxon>Pseudomonadales</taxon>
        <taxon>Pseudomonadaceae</taxon>
        <taxon>Pseudomonas</taxon>
    </lineage>
</organism>
<dbReference type="Proteomes" id="UP000316905">
    <property type="component" value="Unassembled WGS sequence"/>
</dbReference>
<sequence length="218" mass="24272">MNPRNLLASPGTIFTAQTALCQCQAGGVFSGMASIGNRLAFGGYKQVFQAHVDTDHFRRDGQGLRFEFTQARDEVSPSGIPGNRHSGRCGRQGTTPADIQRLAAFRQKQLAIPPFKKVLKCTLLVAQALLKRNAGNLIQERQFRLFLESGQVGTSRRLADFLLFLMERIGSPVKHSVIDQTYAAKRLCKQLCLFKRWVEPVFVGAFSHALQHTKLSVR</sequence>
<feature type="region of interest" description="Disordered" evidence="1">
    <location>
        <begin position="74"/>
        <end position="93"/>
    </location>
</feature>
<keyword evidence="3" id="KW-1185">Reference proteome</keyword>
<comment type="caution">
    <text evidence="2">The sequence shown here is derived from an EMBL/GenBank/DDBJ whole genome shotgun (WGS) entry which is preliminary data.</text>
</comment>
<proteinExistence type="predicted"/>
<protein>
    <submittedName>
        <fullName evidence="2">Uncharacterized protein</fullName>
    </submittedName>
</protein>
<name>A0A562PJQ6_9PSED</name>
<dbReference type="AlphaFoldDB" id="A0A562PJQ6"/>
<evidence type="ECO:0000256" key="1">
    <source>
        <dbReference type="SAM" id="MobiDB-lite"/>
    </source>
</evidence>
<evidence type="ECO:0000313" key="3">
    <source>
        <dbReference type="Proteomes" id="UP000316905"/>
    </source>
</evidence>